<dbReference type="AlphaFoldDB" id="A0A2S6GE02"/>
<dbReference type="GO" id="GO:0003677">
    <property type="term" value="F:DNA binding"/>
    <property type="evidence" value="ECO:0007669"/>
    <property type="project" value="UniProtKB-KW"/>
</dbReference>
<feature type="region of interest" description="Disordered" evidence="3">
    <location>
        <begin position="229"/>
        <end position="298"/>
    </location>
</feature>
<keyword evidence="2 6" id="KW-0238">DNA-binding</keyword>
<dbReference type="Pfam" id="PF03704">
    <property type="entry name" value="BTAD"/>
    <property type="match status" value="1"/>
</dbReference>
<dbReference type="GO" id="GO:0006355">
    <property type="term" value="P:regulation of DNA-templated transcription"/>
    <property type="evidence" value="ECO:0007669"/>
    <property type="project" value="InterPro"/>
</dbReference>
<dbReference type="SUPFAM" id="SSF46894">
    <property type="entry name" value="C-terminal effector domain of the bipartite response regulators"/>
    <property type="match status" value="1"/>
</dbReference>
<keyword evidence="7" id="KW-1185">Reference proteome</keyword>
<comment type="similarity">
    <text evidence="1">Belongs to the AfsR/DnrI/RedD regulatory family.</text>
</comment>
<feature type="compositionally biased region" description="Low complexity" evidence="3">
    <location>
        <begin position="229"/>
        <end position="247"/>
    </location>
</feature>
<organism evidence="6 7">
    <name type="scientific">Actinokineospora auranticolor</name>
    <dbReference type="NCBI Taxonomy" id="155976"/>
    <lineage>
        <taxon>Bacteria</taxon>
        <taxon>Bacillati</taxon>
        <taxon>Actinomycetota</taxon>
        <taxon>Actinomycetes</taxon>
        <taxon>Pseudonocardiales</taxon>
        <taxon>Pseudonocardiaceae</taxon>
        <taxon>Actinokineospora</taxon>
    </lineage>
</organism>
<dbReference type="SMART" id="SM01043">
    <property type="entry name" value="BTAD"/>
    <property type="match status" value="1"/>
</dbReference>
<gene>
    <name evidence="6" type="ORF">CLV40_12984</name>
</gene>
<evidence type="ECO:0000256" key="1">
    <source>
        <dbReference type="ARBA" id="ARBA00005820"/>
    </source>
</evidence>
<proteinExistence type="inferred from homology"/>
<dbReference type="InterPro" id="IPR005158">
    <property type="entry name" value="BTAD"/>
</dbReference>
<dbReference type="InterPro" id="IPR011990">
    <property type="entry name" value="TPR-like_helical_dom_sf"/>
</dbReference>
<evidence type="ECO:0000259" key="4">
    <source>
        <dbReference type="SMART" id="SM00862"/>
    </source>
</evidence>
<comment type="caution">
    <text evidence="6">The sequence shown here is derived from an EMBL/GenBank/DDBJ whole genome shotgun (WGS) entry which is preliminary data.</text>
</comment>
<evidence type="ECO:0000256" key="2">
    <source>
        <dbReference type="ARBA" id="ARBA00023125"/>
    </source>
</evidence>
<dbReference type="InterPro" id="IPR001867">
    <property type="entry name" value="OmpR/PhoB-type_DNA-bd"/>
</dbReference>
<dbReference type="Proteomes" id="UP000239203">
    <property type="component" value="Unassembled WGS sequence"/>
</dbReference>
<name>A0A2S6GE02_9PSEU</name>
<dbReference type="OrthoDB" id="8444614at2"/>
<feature type="domain" description="OmpR/PhoB-type" evidence="4">
    <location>
        <begin position="717"/>
        <end position="796"/>
    </location>
</feature>
<dbReference type="InterPro" id="IPR016032">
    <property type="entry name" value="Sig_transdc_resp-reg_C-effctor"/>
</dbReference>
<dbReference type="PANTHER" id="PTHR35807">
    <property type="entry name" value="TRANSCRIPTIONAL REGULATOR REDD-RELATED"/>
    <property type="match status" value="1"/>
</dbReference>
<dbReference type="EMBL" id="PTIX01000029">
    <property type="protein sequence ID" value="PPK63371.1"/>
    <property type="molecule type" value="Genomic_DNA"/>
</dbReference>
<feature type="region of interest" description="Disordered" evidence="3">
    <location>
        <begin position="598"/>
        <end position="695"/>
    </location>
</feature>
<dbReference type="InterPro" id="IPR051677">
    <property type="entry name" value="AfsR-DnrI-RedD_regulator"/>
</dbReference>
<evidence type="ECO:0000256" key="3">
    <source>
        <dbReference type="SAM" id="MobiDB-lite"/>
    </source>
</evidence>
<accession>A0A2S6GE02</accession>
<evidence type="ECO:0000313" key="7">
    <source>
        <dbReference type="Proteomes" id="UP000239203"/>
    </source>
</evidence>
<dbReference type="Gene3D" id="1.10.10.10">
    <property type="entry name" value="Winged helix-like DNA-binding domain superfamily/Winged helix DNA-binding domain"/>
    <property type="match status" value="1"/>
</dbReference>
<reference evidence="6 7" key="1">
    <citation type="submission" date="2018-02" db="EMBL/GenBank/DDBJ databases">
        <title>Genomic Encyclopedia of Archaeal and Bacterial Type Strains, Phase II (KMG-II): from individual species to whole genera.</title>
        <authorList>
            <person name="Goeker M."/>
        </authorList>
    </citation>
    <scope>NUCLEOTIDE SEQUENCE [LARGE SCALE GENOMIC DNA]</scope>
    <source>
        <strain evidence="6 7">YU 961-1</strain>
    </source>
</reference>
<dbReference type="GO" id="GO:0000160">
    <property type="term" value="P:phosphorelay signal transduction system"/>
    <property type="evidence" value="ECO:0007669"/>
    <property type="project" value="InterPro"/>
</dbReference>
<dbReference type="SMART" id="SM00862">
    <property type="entry name" value="Trans_reg_C"/>
    <property type="match status" value="1"/>
</dbReference>
<feature type="compositionally biased region" description="Pro residues" evidence="3">
    <location>
        <begin position="248"/>
        <end position="262"/>
    </location>
</feature>
<evidence type="ECO:0000259" key="5">
    <source>
        <dbReference type="SMART" id="SM01043"/>
    </source>
</evidence>
<feature type="domain" description="Bacterial transcriptional activator" evidence="5">
    <location>
        <begin position="803"/>
        <end position="942"/>
    </location>
</feature>
<dbReference type="InterPro" id="IPR036388">
    <property type="entry name" value="WH-like_DNA-bd_sf"/>
</dbReference>
<evidence type="ECO:0000313" key="6">
    <source>
        <dbReference type="EMBL" id="PPK63371.1"/>
    </source>
</evidence>
<protein>
    <submittedName>
        <fullName evidence="6">DNA-binding SARP family transcriptional activator</fullName>
    </submittedName>
</protein>
<dbReference type="Gene3D" id="1.25.40.10">
    <property type="entry name" value="Tetratricopeptide repeat domain"/>
    <property type="match status" value="1"/>
</dbReference>
<sequence>MLAALVGGLPWALTHFIGWPLPDHVPSWAQIEGALLGPMTSGFLLDVLACAAWLVWGLFVLDVARAAIVITRDTRLPDLSTAGPVHRVAAVLVGAILISLLGQRTGTVSANTPSAGPGAAVVATAFITQQPVAPAAEGVRLAVHTPARHALSAPSPASPSTPARSAVVLPYDPATGVHDSLWRMADRELGDGNRWPEIYALNKGKPQPGGGRLTCPSLVFPGEQMLLPPTAVPAAQPTPHVAAQTPEPVTPPSPRPSNPTPQPSTAQPTPEAIPAPTLVQPPAGPHDLATPLAPAGEDSVGEVGVRWGDEVFVGLALAAAVSAALLVARRRHRRRYRPGSGDRTDLPVAPVVYGLRLAHLRADPDDLVADPDNPPLRPPHSTAPSIILGTDDGYTTATVLPVGVRDGRELALDLAAAHGLGLLGAGAAAAARALLVTALADGDARVIIPATDLVGVLGRHATHGPLPAALRVVTDLAAALDELEAQTLIRLNQDQHGTGRRFPPTILVAQVPARPTPRLQAVLDNGSAIGVSGLLLGQWSPGVTAYIRDDGIISTTNPGLGEPLRGTAVFRLGHDHTGELLALLRHADRDNHRTGGDIATAAVVPLPRTGAAGEPDTPGTQVDVPEDASTDTASVEPSGTDDRPPIDTALEILDTTTPPASDEHPRVDDDSSEALTMSTETAHGPEDTDTSTATAAPLRISVLGPPRAWWRPDAHGEREVTSAFPPRTRELLVFLALHPDGVSREALVAALWPSSAPERATNVLNTSLSRVRRAVAAATDGALSDVVIVGEGRYQLDPALVEVDYHRFAAAVTARRLAGTEQERVLAYRAVVDSYAGPLADGASTEWIETAREAIRRDAIDAVAALARALVGHDPQQTMDLLEMARAFDPHNEALYRDIMRLQAHLGQLDAVGRTLGLLTTRLAEIDERPTVPTVELAARLRHRHDRADDPRSPWHICQGDTLTG</sequence>